<name>A0ABU3TTZ6_9BACT</name>
<dbReference type="Proteomes" id="UP001249959">
    <property type="component" value="Unassembled WGS sequence"/>
</dbReference>
<organism evidence="1 2">
    <name type="scientific">Aquirufa regiilacus</name>
    <dbReference type="NCBI Taxonomy" id="3024868"/>
    <lineage>
        <taxon>Bacteria</taxon>
        <taxon>Pseudomonadati</taxon>
        <taxon>Bacteroidota</taxon>
        <taxon>Cytophagia</taxon>
        <taxon>Cytophagales</taxon>
        <taxon>Flectobacillaceae</taxon>
        <taxon>Aquirufa</taxon>
    </lineage>
</organism>
<dbReference type="EMBL" id="JAVNWW010000005">
    <property type="protein sequence ID" value="MDU0809328.1"/>
    <property type="molecule type" value="Genomic_DNA"/>
</dbReference>
<dbReference type="RefSeq" id="WP_315577013.1">
    <property type="nucleotide sequence ID" value="NZ_JARDXH010000005.1"/>
</dbReference>
<accession>A0ABU3TTZ6</accession>
<reference evidence="1 2" key="1">
    <citation type="submission" date="2023-09" db="EMBL/GenBank/DDBJ databases">
        <title>Aquirufa genomes.</title>
        <authorList>
            <person name="Pitt A."/>
        </authorList>
    </citation>
    <scope>NUCLEOTIDE SEQUENCE [LARGE SCALE GENOMIC DNA]</scope>
    <source>
        <strain evidence="1 2">LEOWEIH-7C</strain>
    </source>
</reference>
<evidence type="ECO:0000313" key="1">
    <source>
        <dbReference type="EMBL" id="MDU0809328.1"/>
    </source>
</evidence>
<proteinExistence type="predicted"/>
<keyword evidence="2" id="KW-1185">Reference proteome</keyword>
<comment type="caution">
    <text evidence="1">The sequence shown here is derived from an EMBL/GenBank/DDBJ whole genome shotgun (WGS) entry which is preliminary data.</text>
</comment>
<gene>
    <name evidence="1" type="ORF">PQG45_09800</name>
</gene>
<evidence type="ECO:0000313" key="2">
    <source>
        <dbReference type="Proteomes" id="UP001249959"/>
    </source>
</evidence>
<protein>
    <submittedName>
        <fullName evidence="1">Uncharacterized protein</fullName>
    </submittedName>
</protein>
<sequence>MKEISNFRKIYFWGFWDDFGKVKSNNSPIFSKNGSKWNPIFSIFAKMPFSALKMQLDGLLVAKAKYLIFSNIYPFFDENLKGR</sequence>